<dbReference type="RefSeq" id="WP_219040557.1">
    <property type="nucleotide sequence ID" value="NZ_JAHWDF010000011.1"/>
</dbReference>
<dbReference type="InterPro" id="IPR030395">
    <property type="entry name" value="GP_PDE_dom"/>
</dbReference>
<feature type="domain" description="GP-PDE" evidence="1">
    <location>
        <begin position="1"/>
        <end position="270"/>
    </location>
</feature>
<accession>A0ABS6W326</accession>
<dbReference type="PROSITE" id="PS51704">
    <property type="entry name" value="GP_PDE"/>
    <property type="match status" value="1"/>
</dbReference>
<evidence type="ECO:0000259" key="1">
    <source>
        <dbReference type="PROSITE" id="PS51704"/>
    </source>
</evidence>
<dbReference type="EMBL" id="JAHWDF010000011">
    <property type="protein sequence ID" value="MBW2962272.1"/>
    <property type="molecule type" value="Genomic_DNA"/>
</dbReference>
<organism evidence="2 3">
    <name type="scientific">Mesonia aestuariivivens</name>
    <dbReference type="NCBI Taxonomy" id="2796128"/>
    <lineage>
        <taxon>Bacteria</taxon>
        <taxon>Pseudomonadati</taxon>
        <taxon>Bacteroidota</taxon>
        <taxon>Flavobacteriia</taxon>
        <taxon>Flavobacteriales</taxon>
        <taxon>Flavobacteriaceae</taxon>
        <taxon>Mesonia</taxon>
    </lineage>
</organism>
<reference evidence="2 3" key="1">
    <citation type="submission" date="2021-07" db="EMBL/GenBank/DDBJ databases">
        <title>Mesonia aestuariivivens sp. nov., isolated from a tidal flat.</title>
        <authorList>
            <person name="Kim Y.-O."/>
            <person name="Yoon J.-H."/>
        </authorList>
    </citation>
    <scope>NUCLEOTIDE SEQUENCE [LARGE SCALE GENOMIC DNA]</scope>
    <source>
        <strain evidence="2 3">JHPTF-M18</strain>
    </source>
</reference>
<evidence type="ECO:0000313" key="2">
    <source>
        <dbReference type="EMBL" id="MBW2962272.1"/>
    </source>
</evidence>
<dbReference type="Pfam" id="PF03009">
    <property type="entry name" value="GDPD"/>
    <property type="match status" value="1"/>
</dbReference>
<protein>
    <submittedName>
        <fullName evidence="2">Glycerophosphodiester phosphodiesterase</fullName>
    </submittedName>
</protein>
<gene>
    <name evidence="2" type="ORF">KW502_10715</name>
</gene>
<dbReference type="PANTHER" id="PTHR46211">
    <property type="entry name" value="GLYCEROPHOSPHORYL DIESTER PHOSPHODIESTERASE"/>
    <property type="match status" value="1"/>
</dbReference>
<dbReference type="PANTHER" id="PTHR46211:SF14">
    <property type="entry name" value="GLYCEROPHOSPHODIESTER PHOSPHODIESTERASE"/>
    <property type="match status" value="1"/>
</dbReference>
<name>A0ABS6W326_9FLAO</name>
<proteinExistence type="predicted"/>
<comment type="caution">
    <text evidence="2">The sequence shown here is derived from an EMBL/GenBank/DDBJ whole genome shotgun (WGS) entry which is preliminary data.</text>
</comment>
<sequence>MEVQGHRGDRGNFPENSIPAFISAVKKGVEVLEMDVVISKDNKVVVSHEPYMSSLYMLQPNGKSIKKEEEKDFNLYLMNYDEIREFDGGSKSNKKFLQQQKIKTHKPLLSEVIDTVENYIKINQLPAIKYNIELKSEVEEYNISQPLPEQFVALVINVLQNKQLENRVSLQSFDVNILEKINQIFPQFVLAYLVEEGNFKDNTTLLSFKPDIYSPFHQLLSTQTIVNNIQQEGIKVIPWTVNTPEAIKKLIEFGVDGIISDYPELVLKLREEHL</sequence>
<keyword evidence="3" id="KW-1185">Reference proteome</keyword>
<evidence type="ECO:0000313" key="3">
    <source>
        <dbReference type="Proteomes" id="UP000719267"/>
    </source>
</evidence>
<dbReference type="Proteomes" id="UP000719267">
    <property type="component" value="Unassembled WGS sequence"/>
</dbReference>